<evidence type="ECO:0000313" key="8">
    <source>
        <dbReference type="EMBL" id="MFC5628191.1"/>
    </source>
</evidence>
<dbReference type="EMBL" id="JBHSPF010000018">
    <property type="protein sequence ID" value="MFC5628191.1"/>
    <property type="molecule type" value="Genomic_DNA"/>
</dbReference>
<keyword evidence="3" id="KW-0378">Hydrolase</keyword>
<evidence type="ECO:0000256" key="2">
    <source>
        <dbReference type="ARBA" id="ARBA00022741"/>
    </source>
</evidence>
<comment type="caution">
    <text evidence="8">The sequence shown here is derived from an EMBL/GenBank/DDBJ whole genome shotgun (WGS) entry which is preliminary data.</text>
</comment>
<accession>A0ABW0U471</accession>
<keyword evidence="4" id="KW-0342">GTP-binding</keyword>
<dbReference type="InterPro" id="IPR045063">
    <property type="entry name" value="Dynamin_N"/>
</dbReference>
<dbReference type="RefSeq" id="WP_270897460.1">
    <property type="nucleotide sequence ID" value="NZ_JBHSPF010000018.1"/>
</dbReference>
<keyword evidence="5" id="KW-0472">Membrane</keyword>
<gene>
    <name evidence="8" type="ORF">ACFPTR_04685</name>
</gene>
<dbReference type="InterPro" id="IPR005225">
    <property type="entry name" value="Small_GTP-bd"/>
</dbReference>
<dbReference type="Proteomes" id="UP001596143">
    <property type="component" value="Unassembled WGS sequence"/>
</dbReference>
<keyword evidence="2" id="KW-0547">Nucleotide-binding</keyword>
<organism evidence="8 9">
    <name type="scientific">Aliibacillus thermotolerans</name>
    <dbReference type="NCBI Taxonomy" id="1834418"/>
    <lineage>
        <taxon>Bacteria</taxon>
        <taxon>Bacillati</taxon>
        <taxon>Bacillota</taxon>
        <taxon>Bacilli</taxon>
        <taxon>Bacillales</taxon>
        <taxon>Bacillaceae</taxon>
        <taxon>Aliibacillus</taxon>
    </lineage>
</organism>
<comment type="subcellular location">
    <subcellularLocation>
        <location evidence="1">Membrane</location>
    </subcellularLocation>
</comment>
<name>A0ABW0U471_9BACI</name>
<evidence type="ECO:0000256" key="1">
    <source>
        <dbReference type="ARBA" id="ARBA00004370"/>
    </source>
</evidence>
<evidence type="ECO:0000259" key="7">
    <source>
        <dbReference type="Pfam" id="PF00350"/>
    </source>
</evidence>
<dbReference type="PANTHER" id="PTHR10465">
    <property type="entry name" value="TRANSMEMBRANE GTPASE FZO1"/>
    <property type="match status" value="1"/>
</dbReference>
<sequence>MRFYSVTDHLFSPVECLTFFQSYTFTKETIETLFSATRDYAKEVKNDEVMETLHRIEEKYKNKRRTIAFCGHFSAGKSTLMNQLIGTDMLPSHPIPTSANVVHIKKGEKVTFSYKDRNDQTFVTFTEKDWDENLFTNNEHTDEIYMTLPHDHLPHDVELLDTPGIDSTDSRHQQRAESRLSEADIIYYVVDYQQVESEQNFQFLKALNRQYMYPILIVNQMDKHHDTELSLELYQQKLETSLHKHSILLKDIYFVSALFPDAYSKDWQKLMGDIYSSIHPEKTIYQTAALSLYRVLKEMSESIERTITPTVEQLTYMNTLQTYTQLQTHLEELKEALEQLPTWPTQMEKAMLREVEKVFANAKLTPYHTRNHIYDYLESRQRRFRMKGIFTKQKTAIEKEQRLERLLQSVNENVRNYINIHLHEGLRRILSSYSMDHRKMKQMIQKISHEVDVKMIKQSERKGALFTREYVLMYSRLLTDTIRKKYKESVVYFFQQIKKDVIDAQQKEKERLKQKINALMNLEKDWKEWEETYQKIITLLDEAHLSLQRGKQPIPLVARKYQRIPLLHDQRQSRGAKVDLQEFYQDEKRTMYDFKELKRKTLAAAESVVQILRPHKSFANHLESLQKRKIRLEHKTYRISLFGSFSTGKSSIANALLGEKILPTAANPTTATVQYIKYPTEAYPHKTVVITYKTEADIVSDMNDILRSASTSLTSLEDWPRMVQEREEWKKEKQKKKKDKKEDEQRYHPLDLLYEEELARLHDYYDSYQTYAPSNTAQTMSLHTYQTLAMNEAQAMLMKDATIYFACDFTKQGYELTDTPGVGSIYRRHSEVAFHEMKQADAILFISYYNHSFSKDDREFLMQLGRIQDFFSYDKMFFLVNAADLAKSNEEVSEVLQYVKKELTYFGIQSPRVLPVSSKMALEERELSKSGFKGFLQSFRNFHEQSLEKVVMEELQAEVKRIYQSLTERQRAFQLEEEERKTEIKQSVLAVEQFIKKVKQYQKEEDVDRIRTELEELLFYVKQRVFYRYFDEFKELFTIVHFDKDQFQARLERATNNMIQFVFHHLTEEIRATVIRIEYFIQLEWKEIQRDLFNVLPEQIRPAFITHELSPFPEVVIQESVPLRSRDIPFLSQYNSYTDFFVENKKETFKDQLEAYLRPFGDRYVDDFHQLLEKTYVSYVEKELQRCLDDLVAQARAYIGRYEDETFTQNESALLQQAVEQIEKVLTHL</sequence>
<keyword evidence="9" id="KW-1185">Reference proteome</keyword>
<dbReference type="Gene3D" id="3.40.50.300">
    <property type="entry name" value="P-loop containing nucleotide triphosphate hydrolases"/>
    <property type="match status" value="2"/>
</dbReference>
<evidence type="ECO:0000256" key="4">
    <source>
        <dbReference type="ARBA" id="ARBA00023134"/>
    </source>
</evidence>
<dbReference type="PANTHER" id="PTHR10465:SF0">
    <property type="entry name" value="SARCALUMENIN"/>
    <property type="match status" value="1"/>
</dbReference>
<protein>
    <submittedName>
        <fullName evidence="8">Dynamin family protein</fullName>
    </submittedName>
</protein>
<dbReference type="InterPro" id="IPR027417">
    <property type="entry name" value="P-loop_NTPase"/>
</dbReference>
<evidence type="ECO:0000256" key="3">
    <source>
        <dbReference type="ARBA" id="ARBA00022801"/>
    </source>
</evidence>
<reference evidence="9" key="1">
    <citation type="journal article" date="2019" name="Int. J. Syst. Evol. Microbiol.">
        <title>The Global Catalogue of Microorganisms (GCM) 10K type strain sequencing project: providing services to taxonomists for standard genome sequencing and annotation.</title>
        <authorList>
            <consortium name="The Broad Institute Genomics Platform"/>
            <consortium name="The Broad Institute Genome Sequencing Center for Infectious Disease"/>
            <person name="Wu L."/>
            <person name="Ma J."/>
        </authorList>
    </citation>
    <scope>NUCLEOTIDE SEQUENCE [LARGE SCALE GENOMIC DNA]</scope>
    <source>
        <strain evidence="9">CGMCC 1.15790</strain>
    </source>
</reference>
<keyword evidence="6" id="KW-0175">Coiled coil</keyword>
<evidence type="ECO:0000256" key="5">
    <source>
        <dbReference type="ARBA" id="ARBA00023136"/>
    </source>
</evidence>
<dbReference type="InterPro" id="IPR027094">
    <property type="entry name" value="Mitofusin_fam"/>
</dbReference>
<feature type="domain" description="Dynamin N-terminal" evidence="7">
    <location>
        <begin position="639"/>
        <end position="865"/>
    </location>
</feature>
<dbReference type="SUPFAM" id="SSF52540">
    <property type="entry name" value="P-loop containing nucleoside triphosphate hydrolases"/>
    <property type="match status" value="2"/>
</dbReference>
<evidence type="ECO:0000256" key="6">
    <source>
        <dbReference type="SAM" id="Coils"/>
    </source>
</evidence>
<dbReference type="NCBIfam" id="TIGR00231">
    <property type="entry name" value="small_GTP"/>
    <property type="match status" value="1"/>
</dbReference>
<proteinExistence type="predicted"/>
<evidence type="ECO:0000313" key="9">
    <source>
        <dbReference type="Proteomes" id="UP001596143"/>
    </source>
</evidence>
<feature type="coiled-coil region" evidence="6">
    <location>
        <begin position="495"/>
        <end position="532"/>
    </location>
</feature>
<dbReference type="CDD" id="cd09912">
    <property type="entry name" value="DLP_2"/>
    <property type="match status" value="1"/>
</dbReference>
<feature type="domain" description="Dynamin N-terminal" evidence="7">
    <location>
        <begin position="67"/>
        <end position="220"/>
    </location>
</feature>
<dbReference type="Pfam" id="PF00350">
    <property type="entry name" value="Dynamin_N"/>
    <property type="match status" value="2"/>
</dbReference>